<dbReference type="InterPro" id="IPR017871">
    <property type="entry name" value="ABC_transporter-like_CS"/>
</dbReference>
<organism evidence="5 6">
    <name type="scientific">Paenibacillus macerans</name>
    <name type="common">Bacillus macerans</name>
    <dbReference type="NCBI Taxonomy" id="44252"/>
    <lineage>
        <taxon>Bacteria</taxon>
        <taxon>Bacillati</taxon>
        <taxon>Bacillota</taxon>
        <taxon>Bacilli</taxon>
        <taxon>Bacillales</taxon>
        <taxon>Paenibacillaceae</taxon>
        <taxon>Paenibacillus</taxon>
    </lineage>
</organism>
<keyword evidence="3 5" id="KW-0067">ATP-binding</keyword>
<sequence length="240" mass="26991">MNYVMEIKNLKKIYHVGDQEIHALRDVSLSITEGEFVAVMGPSGSGKSSMMNVMGCLDSPTSGEFYLDGYSILDAHENELAYIRNEKIGFVFQKFHLLPRSTALANVELPMLYAGVPARERRERAMEALANVGLAERMYNKPNELSGGQQQRVSIARALVTNPVILLADEPTGALDSRTSQEIMEIFQDLNDNGKTIVLVTHDIEVSEYAKRLIHFRDGQIEQDHPVENRRIARREVAEE</sequence>
<dbReference type="InterPro" id="IPR017911">
    <property type="entry name" value="MacB-like_ATP-bd"/>
</dbReference>
<keyword evidence="2" id="KW-0547">Nucleotide-binding</keyword>
<proteinExistence type="predicted"/>
<dbReference type="PROSITE" id="PS00211">
    <property type="entry name" value="ABC_TRANSPORTER_1"/>
    <property type="match status" value="1"/>
</dbReference>
<evidence type="ECO:0000256" key="3">
    <source>
        <dbReference type="ARBA" id="ARBA00022840"/>
    </source>
</evidence>
<dbReference type="InterPro" id="IPR003439">
    <property type="entry name" value="ABC_transporter-like_ATP-bd"/>
</dbReference>
<comment type="caution">
    <text evidence="5">The sequence shown here is derived from an EMBL/GenBank/DDBJ whole genome shotgun (WGS) entry which is preliminary data.</text>
</comment>
<dbReference type="PROSITE" id="PS50893">
    <property type="entry name" value="ABC_TRANSPORTER_2"/>
    <property type="match status" value="1"/>
</dbReference>
<dbReference type="GO" id="GO:0098796">
    <property type="term" value="C:membrane protein complex"/>
    <property type="evidence" value="ECO:0007669"/>
    <property type="project" value="UniProtKB-ARBA"/>
</dbReference>
<dbReference type="SMART" id="SM00382">
    <property type="entry name" value="AAA"/>
    <property type="match status" value="1"/>
</dbReference>
<dbReference type="InterPro" id="IPR027417">
    <property type="entry name" value="P-loop_NTPase"/>
</dbReference>
<gene>
    <name evidence="5" type="ORF">GNQ08_05820</name>
</gene>
<name>A0A6N8ENQ1_PAEMA</name>
<dbReference type="RefSeq" id="WP_155619582.1">
    <property type="nucleotide sequence ID" value="NZ_WNZZ01000003.1"/>
</dbReference>
<feature type="domain" description="ABC transporter" evidence="4">
    <location>
        <begin position="5"/>
        <end position="240"/>
    </location>
</feature>
<dbReference type="Proteomes" id="UP000442469">
    <property type="component" value="Unassembled WGS sequence"/>
</dbReference>
<dbReference type="GO" id="GO:0022857">
    <property type="term" value="F:transmembrane transporter activity"/>
    <property type="evidence" value="ECO:0007669"/>
    <property type="project" value="UniProtKB-ARBA"/>
</dbReference>
<dbReference type="GO" id="GO:0005886">
    <property type="term" value="C:plasma membrane"/>
    <property type="evidence" value="ECO:0007669"/>
    <property type="project" value="TreeGrafter"/>
</dbReference>
<dbReference type="PANTHER" id="PTHR24220">
    <property type="entry name" value="IMPORT ATP-BINDING PROTEIN"/>
    <property type="match status" value="1"/>
</dbReference>
<reference evidence="5 6" key="1">
    <citation type="submission" date="2019-11" db="EMBL/GenBank/DDBJ databases">
        <title>Draft genome sequences of five Paenibacillus species of dairy origin.</title>
        <authorList>
            <person name="Olajide A.M."/>
            <person name="Chen S."/>
            <person name="Lapointe G."/>
        </authorList>
    </citation>
    <scope>NUCLEOTIDE SEQUENCE [LARGE SCALE GENOMIC DNA]</scope>
    <source>
        <strain evidence="5 6">3CT49</strain>
    </source>
</reference>
<dbReference type="Pfam" id="PF00005">
    <property type="entry name" value="ABC_tran"/>
    <property type="match status" value="1"/>
</dbReference>
<dbReference type="GO" id="GO:0005524">
    <property type="term" value="F:ATP binding"/>
    <property type="evidence" value="ECO:0007669"/>
    <property type="project" value="UniProtKB-KW"/>
</dbReference>
<dbReference type="Gene3D" id="3.40.50.300">
    <property type="entry name" value="P-loop containing nucleotide triphosphate hydrolases"/>
    <property type="match status" value="1"/>
</dbReference>
<dbReference type="InterPro" id="IPR015854">
    <property type="entry name" value="ABC_transpr_LolD-like"/>
</dbReference>
<dbReference type="CDD" id="cd03255">
    <property type="entry name" value="ABC_MJ0796_LolCDE_FtsE"/>
    <property type="match status" value="1"/>
</dbReference>
<dbReference type="GO" id="GO:0016887">
    <property type="term" value="F:ATP hydrolysis activity"/>
    <property type="evidence" value="ECO:0007669"/>
    <property type="project" value="InterPro"/>
</dbReference>
<evidence type="ECO:0000313" key="6">
    <source>
        <dbReference type="Proteomes" id="UP000442469"/>
    </source>
</evidence>
<dbReference type="PANTHER" id="PTHR24220:SF86">
    <property type="entry name" value="ABC TRANSPORTER ABCH.1"/>
    <property type="match status" value="1"/>
</dbReference>
<keyword evidence="1" id="KW-0813">Transport</keyword>
<dbReference type="SUPFAM" id="SSF52540">
    <property type="entry name" value="P-loop containing nucleoside triphosphate hydrolases"/>
    <property type="match status" value="1"/>
</dbReference>
<dbReference type="InterPro" id="IPR003593">
    <property type="entry name" value="AAA+_ATPase"/>
</dbReference>
<accession>A0A6N8ENQ1</accession>
<evidence type="ECO:0000256" key="2">
    <source>
        <dbReference type="ARBA" id="ARBA00022741"/>
    </source>
</evidence>
<dbReference type="FunFam" id="3.40.50.300:FF:000032">
    <property type="entry name" value="Export ABC transporter ATP-binding protein"/>
    <property type="match status" value="1"/>
</dbReference>
<evidence type="ECO:0000259" key="4">
    <source>
        <dbReference type="PROSITE" id="PS50893"/>
    </source>
</evidence>
<dbReference type="EMBL" id="WNZZ01000003">
    <property type="protein sequence ID" value="MUG21946.1"/>
    <property type="molecule type" value="Genomic_DNA"/>
</dbReference>
<dbReference type="AlphaFoldDB" id="A0A6N8ENQ1"/>
<protein>
    <submittedName>
        <fullName evidence="5">ATP-binding cassette domain-containing protein</fullName>
    </submittedName>
</protein>
<evidence type="ECO:0000256" key="1">
    <source>
        <dbReference type="ARBA" id="ARBA00022448"/>
    </source>
</evidence>
<evidence type="ECO:0000313" key="5">
    <source>
        <dbReference type="EMBL" id="MUG21946.1"/>
    </source>
</evidence>